<evidence type="ECO:0000256" key="2">
    <source>
        <dbReference type="SAM" id="Phobius"/>
    </source>
</evidence>
<gene>
    <name evidence="3" type="ORF">GCM10022278_25840</name>
</gene>
<dbReference type="Proteomes" id="UP001501337">
    <property type="component" value="Unassembled WGS sequence"/>
</dbReference>
<feature type="compositionally biased region" description="Acidic residues" evidence="1">
    <location>
        <begin position="466"/>
        <end position="476"/>
    </location>
</feature>
<dbReference type="RefSeq" id="WP_344807001.1">
    <property type="nucleotide sequence ID" value="NZ_BAABBO010000011.1"/>
</dbReference>
<keyword evidence="2" id="KW-0812">Transmembrane</keyword>
<keyword evidence="4" id="KW-1185">Reference proteome</keyword>
<keyword evidence="2" id="KW-0472">Membrane</keyword>
<feature type="region of interest" description="Disordered" evidence="1">
    <location>
        <begin position="441"/>
        <end position="503"/>
    </location>
</feature>
<feature type="compositionally biased region" description="Acidic residues" evidence="1">
    <location>
        <begin position="490"/>
        <end position="503"/>
    </location>
</feature>
<organism evidence="3 4">
    <name type="scientific">Allohahella marinimesophila</name>
    <dbReference type="NCBI Taxonomy" id="1054972"/>
    <lineage>
        <taxon>Bacteria</taxon>
        <taxon>Pseudomonadati</taxon>
        <taxon>Pseudomonadota</taxon>
        <taxon>Gammaproteobacteria</taxon>
        <taxon>Oceanospirillales</taxon>
        <taxon>Hahellaceae</taxon>
        <taxon>Allohahella</taxon>
    </lineage>
</organism>
<comment type="caution">
    <text evidence="3">The sequence shown here is derived from an EMBL/GenBank/DDBJ whole genome shotgun (WGS) entry which is preliminary data.</text>
</comment>
<name>A0ABP7PJR9_9GAMM</name>
<dbReference type="EMBL" id="BAABBO010000011">
    <property type="protein sequence ID" value="GAA3966849.1"/>
    <property type="molecule type" value="Genomic_DNA"/>
</dbReference>
<evidence type="ECO:0000313" key="3">
    <source>
        <dbReference type="EMBL" id="GAA3966849.1"/>
    </source>
</evidence>
<proteinExistence type="predicted"/>
<feature type="transmembrane region" description="Helical" evidence="2">
    <location>
        <begin position="7"/>
        <end position="28"/>
    </location>
</feature>
<accession>A0ABP7PJR9</accession>
<reference evidence="4" key="1">
    <citation type="journal article" date="2019" name="Int. J. Syst. Evol. Microbiol.">
        <title>The Global Catalogue of Microorganisms (GCM) 10K type strain sequencing project: providing services to taxonomists for standard genome sequencing and annotation.</title>
        <authorList>
            <consortium name="The Broad Institute Genomics Platform"/>
            <consortium name="The Broad Institute Genome Sequencing Center for Infectious Disease"/>
            <person name="Wu L."/>
            <person name="Ma J."/>
        </authorList>
    </citation>
    <scope>NUCLEOTIDE SEQUENCE [LARGE SCALE GENOMIC DNA]</scope>
    <source>
        <strain evidence="4">JCM 17555</strain>
    </source>
</reference>
<protein>
    <submittedName>
        <fullName evidence="3">Uncharacterized protein</fullName>
    </submittedName>
</protein>
<keyword evidence="2" id="KW-1133">Transmembrane helix</keyword>
<evidence type="ECO:0000256" key="1">
    <source>
        <dbReference type="SAM" id="MobiDB-lite"/>
    </source>
</evidence>
<evidence type="ECO:0000313" key="4">
    <source>
        <dbReference type="Proteomes" id="UP001501337"/>
    </source>
</evidence>
<sequence>MRSLLRALGYAILFTTLLVVVAYSVLLWQTERWIERVRTAGEDQFSLSHGLARFDLDGALHIADLRFTDYRLQEPIIIERLSVRFRSVLDAVTFAVSDLMDDSSLPEALTFEITNASVPTTAEWDVLDPGLLPQASKPWVNYACGTIRPFEQASFEKMGFSRLRVDGQLHYEFIAEENVFAVLGELRSVGFQSVGISASAVLSHDLSWPPPEDAEPPRLQHLQLNFSEQGFWQRFAQLCQGEVGLDSQAFWSRSLTQTRARLGEAGIVIGGQFWSAMPDYLQGKAPLDLQLHPRSDFDPALMPFLDFKEQLARIGVQLQVSGIRTTAADIQISAKALADFIQPPPPPRPAPRVIRPPQDLEIPLASMAFATEFVGKQIEVERKAGTKLQGRLLEVGPRRLTLMTQLNGGEVLYHLQRSELERLTVRLVEADAREQFEQKLEAAAAEVTPSDVIETDLPESDAGSETSDEVVPDTDASESQPLNEGMTAEPEADSQDQVDEFDE</sequence>